<dbReference type="AlphaFoldDB" id="A0A2N0B4Q8"/>
<protein>
    <submittedName>
        <fullName evidence="2">Uncharacterized protein</fullName>
    </submittedName>
</protein>
<keyword evidence="3" id="KW-1185">Reference proteome</keyword>
<accession>A0A2N0B4Q8</accession>
<dbReference type="OrthoDB" id="5871133at2"/>
<comment type="caution">
    <text evidence="2">The sequence shown here is derived from an EMBL/GenBank/DDBJ whole genome shotgun (WGS) entry which is preliminary data.</text>
</comment>
<organism evidence="2">
    <name type="scientific">Leptospira ellisii</name>
    <dbReference type="NCBI Taxonomy" id="2023197"/>
    <lineage>
        <taxon>Bacteria</taxon>
        <taxon>Pseudomonadati</taxon>
        <taxon>Spirochaetota</taxon>
        <taxon>Spirochaetia</taxon>
        <taxon>Leptospirales</taxon>
        <taxon>Leptospiraceae</taxon>
        <taxon>Leptospira</taxon>
    </lineage>
</organism>
<dbReference type="RefSeq" id="WP_100745666.1">
    <property type="nucleotide sequence ID" value="NZ_NPEF02000021.1"/>
</dbReference>
<reference evidence="1 3" key="2">
    <citation type="journal article" date="2018" name="Microb. Genom.">
        <title>Deciphering the unexplored Leptospira diversity from soils uncovers genomic evolution to virulence.</title>
        <authorList>
            <person name="Thibeaux R."/>
            <person name="Iraola G."/>
            <person name="Ferres I."/>
            <person name="Bierque E."/>
            <person name="Girault D."/>
            <person name="Soupe-Gilbert M.E."/>
            <person name="Picardeau M."/>
            <person name="Goarant C."/>
        </authorList>
    </citation>
    <scope>NUCLEOTIDE SEQUENCE [LARGE SCALE GENOMIC DNA]</scope>
    <source>
        <strain evidence="1 3">ATI7-C-A5</strain>
    </source>
</reference>
<dbReference type="EMBL" id="NPEF01000262">
    <property type="protein sequence ID" value="PJZ91521.1"/>
    <property type="molecule type" value="Genomic_DNA"/>
</dbReference>
<evidence type="ECO:0000313" key="1">
    <source>
        <dbReference type="EMBL" id="MDV6237217.1"/>
    </source>
</evidence>
<evidence type="ECO:0000313" key="2">
    <source>
        <dbReference type="EMBL" id="PJZ91521.1"/>
    </source>
</evidence>
<sequence length="145" mass="15797">MSSKFATIVGLMIHCGCAVLHNYTLGEIDNRSANKKPFEILVSQTGFRFEEGISLVQAGLAGKGGHANDQSIRELEFAKLIIELSTMGPVTGGKVFTDKYADEIPKLIYERCPSGNVTGLRSVRETARYPVISGEIVKIEGFCIE</sequence>
<reference evidence="2" key="1">
    <citation type="submission" date="2017-07" db="EMBL/GenBank/DDBJ databases">
        <title>Leptospira spp. isolated from tropical soils.</title>
        <authorList>
            <person name="Thibeaux R."/>
            <person name="Iraola G."/>
            <person name="Ferres I."/>
            <person name="Bierque E."/>
            <person name="Girault D."/>
            <person name="Soupe-Gilbert M.-E."/>
            <person name="Picardeau M."/>
            <person name="Goarant C."/>
        </authorList>
    </citation>
    <scope>NUCLEOTIDE SEQUENCE [LARGE SCALE GENOMIC DNA]</scope>
    <source>
        <strain evidence="2">ATI7-C-A5</strain>
    </source>
</reference>
<accession>A0A2N0BPN3</accession>
<proteinExistence type="predicted"/>
<dbReference type="EMBL" id="NPEF02000021">
    <property type="protein sequence ID" value="MDV6237217.1"/>
    <property type="molecule type" value="Genomic_DNA"/>
</dbReference>
<name>A0A2N0B4Q8_9LEPT</name>
<gene>
    <name evidence="1" type="ORF">CH379_016410</name>
    <name evidence="2" type="ORF">CH379_18185</name>
</gene>
<dbReference type="Proteomes" id="UP000232122">
    <property type="component" value="Unassembled WGS sequence"/>
</dbReference>
<evidence type="ECO:0000313" key="3">
    <source>
        <dbReference type="Proteomes" id="UP000232122"/>
    </source>
</evidence>
<reference evidence="1" key="3">
    <citation type="submission" date="2023-10" db="EMBL/GenBank/DDBJ databases">
        <authorList>
            <person name="Picardeau M."/>
            <person name="Thibeaux R."/>
        </authorList>
    </citation>
    <scope>NUCLEOTIDE SEQUENCE</scope>
    <source>
        <strain evidence="1">ATI7-C-A5</strain>
    </source>
</reference>